<dbReference type="PANTHER" id="PTHR10110:SF86">
    <property type="entry name" value="SODIUM_HYDROGEN EXCHANGER 7"/>
    <property type="match status" value="1"/>
</dbReference>
<feature type="transmembrane region" description="Helical" evidence="10">
    <location>
        <begin position="172"/>
        <end position="190"/>
    </location>
</feature>
<dbReference type="InterPro" id="IPR018490">
    <property type="entry name" value="cNMP-bd_dom_sf"/>
</dbReference>
<feature type="transmembrane region" description="Helical" evidence="10">
    <location>
        <begin position="61"/>
        <end position="80"/>
    </location>
</feature>
<name>A0A841K856_9HYPH</name>
<keyword evidence="8 10" id="KW-0472">Membrane</keyword>
<evidence type="ECO:0000313" key="13">
    <source>
        <dbReference type="Proteomes" id="UP000588017"/>
    </source>
</evidence>
<feature type="transmembrane region" description="Helical" evidence="10">
    <location>
        <begin position="230"/>
        <end position="247"/>
    </location>
</feature>
<dbReference type="InterPro" id="IPR000595">
    <property type="entry name" value="cNMP-bd_dom"/>
</dbReference>
<comment type="subcellular location">
    <subcellularLocation>
        <location evidence="1">Cell membrane</location>
        <topology evidence="1">Multi-pass membrane protein</topology>
    </subcellularLocation>
</comment>
<dbReference type="PANTHER" id="PTHR10110">
    <property type="entry name" value="SODIUM/HYDROGEN EXCHANGER"/>
    <property type="match status" value="1"/>
</dbReference>
<keyword evidence="13" id="KW-1185">Reference proteome</keyword>
<keyword evidence="3" id="KW-1003">Cell membrane</keyword>
<keyword evidence="4 10" id="KW-0812">Transmembrane</keyword>
<feature type="transmembrane region" description="Helical" evidence="10">
    <location>
        <begin position="100"/>
        <end position="123"/>
    </location>
</feature>
<dbReference type="InterPro" id="IPR018422">
    <property type="entry name" value="Cation/H_exchanger_CPA1"/>
</dbReference>
<keyword evidence="6" id="KW-0915">Sodium</keyword>
<dbReference type="GO" id="GO:0098719">
    <property type="term" value="P:sodium ion import across plasma membrane"/>
    <property type="evidence" value="ECO:0007669"/>
    <property type="project" value="TreeGrafter"/>
</dbReference>
<accession>A0A841K856</accession>
<feature type="transmembrane region" description="Helical" evidence="10">
    <location>
        <begin position="319"/>
        <end position="340"/>
    </location>
</feature>
<evidence type="ECO:0000313" key="12">
    <source>
        <dbReference type="EMBL" id="MBB6169018.1"/>
    </source>
</evidence>
<evidence type="ECO:0000256" key="6">
    <source>
        <dbReference type="ARBA" id="ARBA00023053"/>
    </source>
</evidence>
<evidence type="ECO:0000256" key="5">
    <source>
        <dbReference type="ARBA" id="ARBA00022989"/>
    </source>
</evidence>
<dbReference type="InterPro" id="IPR018488">
    <property type="entry name" value="cNMP-bd_CS"/>
</dbReference>
<dbReference type="Pfam" id="PF00027">
    <property type="entry name" value="cNMP_binding"/>
    <property type="match status" value="1"/>
</dbReference>
<keyword evidence="7" id="KW-0406">Ion transport</keyword>
<dbReference type="InterPro" id="IPR014710">
    <property type="entry name" value="RmlC-like_jellyroll"/>
</dbReference>
<dbReference type="Gene3D" id="2.60.120.10">
    <property type="entry name" value="Jelly Rolls"/>
    <property type="match status" value="1"/>
</dbReference>
<dbReference type="GO" id="GO:0051453">
    <property type="term" value="P:regulation of intracellular pH"/>
    <property type="evidence" value="ECO:0007669"/>
    <property type="project" value="TreeGrafter"/>
</dbReference>
<evidence type="ECO:0000256" key="3">
    <source>
        <dbReference type="ARBA" id="ARBA00022475"/>
    </source>
</evidence>
<organism evidence="12 13">
    <name type="scientific">Chelatococcus composti</name>
    <dbReference type="NCBI Taxonomy" id="1743235"/>
    <lineage>
        <taxon>Bacteria</taxon>
        <taxon>Pseudomonadati</taxon>
        <taxon>Pseudomonadota</taxon>
        <taxon>Alphaproteobacteria</taxon>
        <taxon>Hyphomicrobiales</taxon>
        <taxon>Chelatococcaceae</taxon>
        <taxon>Chelatococcus</taxon>
    </lineage>
</organism>
<feature type="transmembrane region" description="Helical" evidence="10">
    <location>
        <begin position="252"/>
        <end position="271"/>
    </location>
</feature>
<gene>
    <name evidence="12" type="ORF">HNQ73_002655</name>
</gene>
<dbReference type="CDD" id="cd00038">
    <property type="entry name" value="CAP_ED"/>
    <property type="match status" value="1"/>
</dbReference>
<dbReference type="Proteomes" id="UP000588017">
    <property type="component" value="Unassembled WGS sequence"/>
</dbReference>
<dbReference type="RefSeq" id="WP_183335315.1">
    <property type="nucleotide sequence ID" value="NZ_BMHX01000005.1"/>
</dbReference>
<comment type="caution">
    <text evidence="12">The sequence shown here is derived from an EMBL/GenBank/DDBJ whole genome shotgun (WGS) entry which is preliminary data.</text>
</comment>
<dbReference type="Gene3D" id="6.10.140.1330">
    <property type="match status" value="1"/>
</dbReference>
<dbReference type="SUPFAM" id="SSF51206">
    <property type="entry name" value="cAMP-binding domain-like"/>
    <property type="match status" value="1"/>
</dbReference>
<feature type="transmembrane region" description="Helical" evidence="10">
    <location>
        <begin position="30"/>
        <end position="49"/>
    </location>
</feature>
<proteinExistence type="predicted"/>
<dbReference type="GO" id="GO:0005886">
    <property type="term" value="C:plasma membrane"/>
    <property type="evidence" value="ECO:0007669"/>
    <property type="project" value="UniProtKB-SubCell"/>
</dbReference>
<feature type="transmembrane region" description="Helical" evidence="10">
    <location>
        <begin position="391"/>
        <end position="415"/>
    </location>
</feature>
<feature type="transmembrane region" description="Helical" evidence="10">
    <location>
        <begin position="202"/>
        <end position="224"/>
    </location>
</feature>
<sequence>MALSVILAVIGVLLLVISLAQPLAGLLRLPFSVLLAAIGMLIAAGASFLLHTDLTDAFDDVARAILDFPIGSTVFLYVFLPTLVFQTALTLDVRQMIPDWVPIFVLAVVAVIVATVVIGFALLPFAGQPLLLCLLVGAIVATTDPVAVVGIFRDIGAPARLGRLVEGESLLNDAAAITLFSMFLAIFVAGETPGFGDTALSFLWTLCGGALVGYLAARAAAWLIGRLPDARSAAVSISFALAYLVFIACEQLLGVSGVIAVVVAGMTMSLLGPSRASPDGWSYLTGFWDQVAFWASSLVFVLAAILVPRLLASLSMFDFFLILVVAVAALLARGLILFLLLPLLSLLRLSPQISIPYRVVILWGGLRGAVTLALALSVTEHDTIPDDIQRFVAILATGFVLFTLLIQGTTMRWVISSLGLNLLSPRDAAMRGQVLAVALENVREAVANAAELYKVSSATALAEARRYAERIDEAASAGQGRELTDKERLSLGLLTLAGRERELIIERMRARTVSTALLPTLLAHAETLLDRARTGGWQEYQRAAKQTLAFGWKFGLAQFLHRRLHASGPLERLLARRFELLFVVRTILEELDPFIDSKIVPILGMRVGEVLHEIVHRRQEAVDTGLDALRLQYPLYAESLERRLLRKIALRQEELEYTILFEDGLIGPELYDNLRRSVDADRKEADRQRRLDLAVTARELVSELPLFADLTGEQLTEVTKLLQPLFVIPGEQIIRRGAPGDAVYFIASGALEVSLPDGRKVRLGRGDVVGEMALLHGLPRQSDVHAISYCFLLRLDVRAFQGFLERHPGIRQSIEQVAAQRAAENAEAVA</sequence>
<dbReference type="PROSITE" id="PS50042">
    <property type="entry name" value="CNMP_BINDING_3"/>
    <property type="match status" value="1"/>
</dbReference>
<evidence type="ECO:0000256" key="10">
    <source>
        <dbReference type="SAM" id="Phobius"/>
    </source>
</evidence>
<evidence type="ECO:0000256" key="9">
    <source>
        <dbReference type="ARBA" id="ARBA00023201"/>
    </source>
</evidence>
<dbReference type="PROSITE" id="PS00888">
    <property type="entry name" value="CNMP_BINDING_1"/>
    <property type="match status" value="1"/>
</dbReference>
<feature type="domain" description="Cyclic nucleotide-binding" evidence="11">
    <location>
        <begin position="706"/>
        <end position="821"/>
    </location>
</feature>
<feature type="transmembrane region" description="Helical" evidence="10">
    <location>
        <begin position="360"/>
        <end position="379"/>
    </location>
</feature>
<evidence type="ECO:0000259" key="11">
    <source>
        <dbReference type="PROSITE" id="PS50042"/>
    </source>
</evidence>
<keyword evidence="2" id="KW-0813">Transport</keyword>
<evidence type="ECO:0000256" key="7">
    <source>
        <dbReference type="ARBA" id="ARBA00023065"/>
    </source>
</evidence>
<feature type="transmembrane region" description="Helical" evidence="10">
    <location>
        <begin position="130"/>
        <end position="152"/>
    </location>
</feature>
<feature type="transmembrane region" description="Helical" evidence="10">
    <location>
        <begin position="291"/>
        <end position="312"/>
    </location>
</feature>
<dbReference type="Pfam" id="PF00999">
    <property type="entry name" value="Na_H_Exchanger"/>
    <property type="match status" value="1"/>
</dbReference>
<dbReference type="EMBL" id="JACHEH010000005">
    <property type="protein sequence ID" value="MBB6169018.1"/>
    <property type="molecule type" value="Genomic_DNA"/>
</dbReference>
<dbReference type="InterPro" id="IPR006153">
    <property type="entry name" value="Cation/H_exchanger_TM"/>
</dbReference>
<evidence type="ECO:0000256" key="4">
    <source>
        <dbReference type="ARBA" id="ARBA00022692"/>
    </source>
</evidence>
<protein>
    <submittedName>
        <fullName evidence="12">CPA1 family monovalent cation:H+ antiporter</fullName>
    </submittedName>
</protein>
<evidence type="ECO:0000256" key="8">
    <source>
        <dbReference type="ARBA" id="ARBA00023136"/>
    </source>
</evidence>
<keyword evidence="9" id="KW-0739">Sodium transport</keyword>
<dbReference type="GO" id="GO:0015385">
    <property type="term" value="F:sodium:proton antiporter activity"/>
    <property type="evidence" value="ECO:0007669"/>
    <property type="project" value="InterPro"/>
</dbReference>
<keyword evidence="5 10" id="KW-1133">Transmembrane helix</keyword>
<dbReference type="AlphaFoldDB" id="A0A841K856"/>
<dbReference type="GO" id="GO:0015386">
    <property type="term" value="F:potassium:proton antiporter activity"/>
    <property type="evidence" value="ECO:0007669"/>
    <property type="project" value="TreeGrafter"/>
</dbReference>
<evidence type="ECO:0000256" key="2">
    <source>
        <dbReference type="ARBA" id="ARBA00022448"/>
    </source>
</evidence>
<evidence type="ECO:0000256" key="1">
    <source>
        <dbReference type="ARBA" id="ARBA00004651"/>
    </source>
</evidence>
<dbReference type="SMART" id="SM00100">
    <property type="entry name" value="cNMP"/>
    <property type="match status" value="1"/>
</dbReference>
<reference evidence="12 13" key="1">
    <citation type="submission" date="2020-08" db="EMBL/GenBank/DDBJ databases">
        <title>Genomic Encyclopedia of Type Strains, Phase IV (KMG-IV): sequencing the most valuable type-strain genomes for metagenomic binning, comparative biology and taxonomic classification.</title>
        <authorList>
            <person name="Goeker M."/>
        </authorList>
    </citation>
    <scope>NUCLEOTIDE SEQUENCE [LARGE SCALE GENOMIC DNA]</scope>
    <source>
        <strain evidence="12 13">DSM 101465</strain>
    </source>
</reference>